<keyword evidence="6 10" id="KW-0548">Nucleotidyltransferase</keyword>
<proteinExistence type="inferred from homology"/>
<keyword evidence="7 10" id="KW-0479">Metal-binding</keyword>
<comment type="function">
    <text evidence="10">Catalyzes the formation of dTDP-glucose, from dTTP and glucose 1-phosphate, as well as its pyrophosphorolysis.</text>
</comment>
<evidence type="ECO:0000256" key="2">
    <source>
        <dbReference type="ARBA" id="ARBA00010480"/>
    </source>
</evidence>
<protein>
    <recommendedName>
        <fullName evidence="4 10">Glucose-1-phosphate thymidylyltransferase</fullName>
        <ecNumber evidence="3 10">2.7.7.24</ecNumber>
    </recommendedName>
</protein>
<dbReference type="PANTHER" id="PTHR43532">
    <property type="entry name" value="GLUCOSE-1-PHOSPHATE THYMIDYLYLTRANSFERASE"/>
    <property type="match status" value="1"/>
</dbReference>
<dbReference type="EMBL" id="MUAL01000001">
    <property type="protein sequence ID" value="OOR31522.1"/>
    <property type="molecule type" value="Genomic_DNA"/>
</dbReference>
<evidence type="ECO:0000256" key="6">
    <source>
        <dbReference type="ARBA" id="ARBA00022695"/>
    </source>
</evidence>
<dbReference type="RefSeq" id="WP_078179493.1">
    <property type="nucleotide sequence ID" value="NZ_MUAL01000001.1"/>
</dbReference>
<name>A0A1S9VAN9_BACCE</name>
<evidence type="ECO:0000256" key="8">
    <source>
        <dbReference type="ARBA" id="ARBA00022842"/>
    </source>
</evidence>
<comment type="caution">
    <text evidence="12">The sequence shown here is derived from an EMBL/GenBank/DDBJ whole genome shotgun (WGS) entry which is preliminary data.</text>
</comment>
<evidence type="ECO:0000256" key="10">
    <source>
        <dbReference type="RuleBase" id="RU003706"/>
    </source>
</evidence>
<evidence type="ECO:0000256" key="3">
    <source>
        <dbReference type="ARBA" id="ARBA00012461"/>
    </source>
</evidence>
<reference evidence="12 13" key="1">
    <citation type="submission" date="2017-01" db="EMBL/GenBank/DDBJ databases">
        <title>Bacillus cereus isolates.</title>
        <authorList>
            <person name="Beno S.M."/>
        </authorList>
    </citation>
    <scope>NUCLEOTIDE SEQUENCE [LARGE SCALE GENOMIC DNA]</scope>
    <source>
        <strain evidence="12 13">FSL M7-1219</strain>
    </source>
</reference>
<organism evidence="12 13">
    <name type="scientific">Bacillus cereus</name>
    <dbReference type="NCBI Taxonomy" id="1396"/>
    <lineage>
        <taxon>Bacteria</taxon>
        <taxon>Bacillati</taxon>
        <taxon>Bacillota</taxon>
        <taxon>Bacilli</taxon>
        <taxon>Bacillales</taxon>
        <taxon>Bacillaceae</taxon>
        <taxon>Bacillus</taxon>
        <taxon>Bacillus cereus group</taxon>
    </lineage>
</organism>
<accession>A0A1S9VAN9</accession>
<dbReference type="InterPro" id="IPR029044">
    <property type="entry name" value="Nucleotide-diphossugar_trans"/>
</dbReference>
<dbReference type="AlphaFoldDB" id="A0A1S9VAN9"/>
<dbReference type="GO" id="GO:0046872">
    <property type="term" value="F:metal ion binding"/>
    <property type="evidence" value="ECO:0007669"/>
    <property type="project" value="UniProtKB-KW"/>
</dbReference>
<sequence>MKGIILAGGSGTRLYPLTQAVSKQLLPVYDKPMIFYPLSVLMLAGIREILIISTPQDTPRFKELLGDGSQLGINLEYAVQPSPDGLAQAFIIGEEFIGDDSVALVLGDNLFYGHGLTKLLQNAVERQEGATVFGYYVNDPERFGVVEFDEDGKAISIEEKPQEPKSHYAVTGLYFYDNRVIEIAKNIKPSPRGELEITDINKVYLQLQELHVEILGRGFSWLDSGTHESLLEASQFIETIEKRQSLKVACLEEIAFRKGYITREQLCELAEPMKKNQYGQYLIRLAEQSKQKQPMYQ</sequence>
<dbReference type="CDD" id="cd02538">
    <property type="entry name" value="G1P_TT_short"/>
    <property type="match status" value="1"/>
</dbReference>
<feature type="domain" description="Nucleotidyl transferase" evidence="11">
    <location>
        <begin position="2"/>
        <end position="238"/>
    </location>
</feature>
<gene>
    <name evidence="12" type="ORF">BW892_01475</name>
</gene>
<dbReference type="Gene3D" id="3.90.550.10">
    <property type="entry name" value="Spore Coat Polysaccharide Biosynthesis Protein SpsA, Chain A"/>
    <property type="match status" value="1"/>
</dbReference>
<comment type="catalytic activity">
    <reaction evidence="9 10">
        <text>dTTP + alpha-D-glucose 1-phosphate + H(+) = dTDP-alpha-D-glucose + diphosphate</text>
        <dbReference type="Rhea" id="RHEA:15225"/>
        <dbReference type="ChEBI" id="CHEBI:15378"/>
        <dbReference type="ChEBI" id="CHEBI:33019"/>
        <dbReference type="ChEBI" id="CHEBI:37568"/>
        <dbReference type="ChEBI" id="CHEBI:57477"/>
        <dbReference type="ChEBI" id="CHEBI:58601"/>
        <dbReference type="EC" id="2.7.7.24"/>
    </reaction>
</comment>
<evidence type="ECO:0000256" key="9">
    <source>
        <dbReference type="ARBA" id="ARBA00049336"/>
    </source>
</evidence>
<comment type="cofactor">
    <cofactor evidence="1">
        <name>Mg(2+)</name>
        <dbReference type="ChEBI" id="CHEBI:18420"/>
    </cofactor>
</comment>
<dbReference type="InterPro" id="IPR005907">
    <property type="entry name" value="G1P_thy_trans_s"/>
</dbReference>
<dbReference type="PANTHER" id="PTHR43532:SF1">
    <property type="entry name" value="GLUCOSE-1-PHOSPHATE THYMIDYLYLTRANSFERASE 1"/>
    <property type="match status" value="1"/>
</dbReference>
<dbReference type="EC" id="2.7.7.24" evidence="3 10"/>
<evidence type="ECO:0000256" key="5">
    <source>
        <dbReference type="ARBA" id="ARBA00022679"/>
    </source>
</evidence>
<comment type="similarity">
    <text evidence="2 10">Belongs to the glucose-1-phosphate thymidylyltransferase family.</text>
</comment>
<dbReference type="SUPFAM" id="SSF53448">
    <property type="entry name" value="Nucleotide-diphospho-sugar transferases"/>
    <property type="match status" value="1"/>
</dbReference>
<evidence type="ECO:0000256" key="4">
    <source>
        <dbReference type="ARBA" id="ARBA00017654"/>
    </source>
</evidence>
<dbReference type="Proteomes" id="UP000191124">
    <property type="component" value="Unassembled WGS sequence"/>
</dbReference>
<keyword evidence="8 10" id="KW-0460">Magnesium</keyword>
<dbReference type="InterPro" id="IPR005835">
    <property type="entry name" value="NTP_transferase_dom"/>
</dbReference>
<dbReference type="FunFam" id="3.90.550.10:FF:000023">
    <property type="entry name" value="Glucose-1-phosphate thymidylyltransferase"/>
    <property type="match status" value="1"/>
</dbReference>
<evidence type="ECO:0000313" key="13">
    <source>
        <dbReference type="Proteomes" id="UP000191124"/>
    </source>
</evidence>
<evidence type="ECO:0000256" key="1">
    <source>
        <dbReference type="ARBA" id="ARBA00001946"/>
    </source>
</evidence>
<dbReference type="NCBIfam" id="TIGR01207">
    <property type="entry name" value="rmlA"/>
    <property type="match status" value="1"/>
</dbReference>
<keyword evidence="5 10" id="KW-0808">Transferase</keyword>
<evidence type="ECO:0000256" key="7">
    <source>
        <dbReference type="ARBA" id="ARBA00022723"/>
    </source>
</evidence>
<dbReference type="Pfam" id="PF00483">
    <property type="entry name" value="NTP_transferase"/>
    <property type="match status" value="1"/>
</dbReference>
<evidence type="ECO:0000313" key="12">
    <source>
        <dbReference type="EMBL" id="OOR31522.1"/>
    </source>
</evidence>
<evidence type="ECO:0000259" key="11">
    <source>
        <dbReference type="Pfam" id="PF00483"/>
    </source>
</evidence>
<dbReference type="GO" id="GO:0008879">
    <property type="term" value="F:glucose-1-phosphate thymidylyltransferase activity"/>
    <property type="evidence" value="ECO:0007669"/>
    <property type="project" value="UniProtKB-EC"/>
</dbReference>